<dbReference type="Pfam" id="PF10396">
    <property type="entry name" value="TrmE_N"/>
    <property type="match status" value="1"/>
</dbReference>
<dbReference type="EMBL" id="JRHC01000006">
    <property type="protein sequence ID" value="KJF42162.1"/>
    <property type="molecule type" value="Genomic_DNA"/>
</dbReference>
<dbReference type="InterPro" id="IPR005225">
    <property type="entry name" value="Small_GTP-bd"/>
</dbReference>
<dbReference type="PANTHER" id="PTHR42714:SF2">
    <property type="entry name" value="TRNA MODIFICATION GTPASE GTPBP3, MITOCHONDRIAL"/>
    <property type="match status" value="1"/>
</dbReference>
<dbReference type="Gene3D" id="1.20.120.430">
    <property type="entry name" value="tRNA modification GTPase MnmE domain 2"/>
    <property type="match status" value="1"/>
</dbReference>
<dbReference type="HAMAP" id="MF_00379">
    <property type="entry name" value="GTPase_MnmE"/>
    <property type="match status" value="1"/>
</dbReference>
<feature type="binding site" evidence="10">
    <location>
        <begin position="276"/>
        <end position="279"/>
    </location>
    <ligand>
        <name>GTP</name>
        <dbReference type="ChEBI" id="CHEBI:37565"/>
    </ligand>
</feature>
<sequence length="465" mass="51325">MLDQSTICAISTSPGVGAIAVIRLSGSDAIAICDKVYESPKTGKSLADQAANTLHFGKIVSANETIDEVVVALFRAPHSFTGEDIIEISCHGSVYIQQRILNVLVENGARLALPGEFTQRAFLNGKMDLSQAEAVADVIASSNAAAHKLAMNQMRGGFSKEIGSLRDQLLHFTAMVELELDFSEEDVEFADRTALRKLTEEIEALLRKLKDSFQLGNAIKNGIPVAIVGETNVGKSTLLNALLNEDRAIVSDIHGTTRDVIEDVVNIRGTAFRFFDTAGIRETEDQIETLGIERSYSKLEQATVVLLVVDTNNPYPLVESRIQHIRERIAPHQTLIIVANKIDSGLRDTIQQIEVMELTDNEKAVFIAAKQKENLEELIDYMSHSINLEEAEQQDVIVTNARHYEILKNAHEAIFRVLNGLDMQITGDFLAQDIRECLHYLAEITGEVGTEEVLGHIFKNFCIGK</sequence>
<dbReference type="InterPro" id="IPR031168">
    <property type="entry name" value="G_TrmE"/>
</dbReference>
<comment type="caution">
    <text evidence="10">Lacks conserved residue(s) required for the propagation of feature annotation.</text>
</comment>
<dbReference type="InterPro" id="IPR018948">
    <property type="entry name" value="GTP-bd_TrmE_N"/>
</dbReference>
<evidence type="ECO:0000256" key="7">
    <source>
        <dbReference type="ARBA" id="ARBA00022842"/>
    </source>
</evidence>
<keyword evidence="9 10" id="KW-0342">GTP-binding</keyword>
<dbReference type="STRING" id="1544798.LH29_20330"/>
<dbReference type="SUPFAM" id="SSF52540">
    <property type="entry name" value="P-loop containing nucleoside triphosphate hydrolases"/>
    <property type="match status" value="1"/>
</dbReference>
<feature type="binding site" evidence="10">
    <location>
        <position position="23"/>
    </location>
    <ligand>
        <name>(6S)-5-formyl-5,6,7,8-tetrahydrofolate</name>
        <dbReference type="ChEBI" id="CHEBI:57457"/>
    </ligand>
</feature>
<dbReference type="FunFam" id="3.40.50.300:FF:001376">
    <property type="entry name" value="tRNA modification GTPase MnmE"/>
    <property type="match status" value="1"/>
</dbReference>
<keyword evidence="4 10" id="KW-0479">Metal-binding</keyword>
<dbReference type="Pfam" id="PF12631">
    <property type="entry name" value="MnmE_helical"/>
    <property type="match status" value="1"/>
</dbReference>
<dbReference type="InterPro" id="IPR004520">
    <property type="entry name" value="GTPase_MnmE"/>
</dbReference>
<name>A0A0D8J5G8_9BACT</name>
<feature type="binding site" evidence="10">
    <location>
        <position position="465"/>
    </location>
    <ligand>
        <name>(6S)-5-formyl-5,6,7,8-tetrahydrofolate</name>
        <dbReference type="ChEBI" id="CHEBI:57457"/>
    </ligand>
</feature>
<evidence type="ECO:0000256" key="3">
    <source>
        <dbReference type="ARBA" id="ARBA00022694"/>
    </source>
</evidence>
<feature type="binding site" evidence="10">
    <location>
        <position position="126"/>
    </location>
    <ligand>
        <name>(6S)-5-formyl-5,6,7,8-tetrahydrofolate</name>
        <dbReference type="ChEBI" id="CHEBI:57457"/>
    </ligand>
</feature>
<dbReference type="Proteomes" id="UP000032544">
    <property type="component" value="Unassembled WGS sequence"/>
</dbReference>
<comment type="caution">
    <text evidence="13">The sequence shown here is derived from an EMBL/GenBank/DDBJ whole genome shotgun (WGS) entry which is preliminary data.</text>
</comment>
<dbReference type="GO" id="GO:0002098">
    <property type="term" value="P:tRNA wobble uridine modification"/>
    <property type="evidence" value="ECO:0007669"/>
    <property type="project" value="TreeGrafter"/>
</dbReference>
<feature type="binding site" evidence="10">
    <location>
        <begin position="251"/>
        <end position="257"/>
    </location>
    <ligand>
        <name>GTP</name>
        <dbReference type="ChEBI" id="CHEBI:37565"/>
    </ligand>
</feature>
<gene>
    <name evidence="10" type="primary">mnmE</name>
    <name evidence="10" type="synonym">trmE</name>
    <name evidence="13" type="ORF">LH29_20330</name>
</gene>
<evidence type="ECO:0000256" key="10">
    <source>
        <dbReference type="HAMAP-Rule" id="MF_00379"/>
    </source>
</evidence>
<feature type="binding site" evidence="10">
    <location>
        <position position="236"/>
    </location>
    <ligand>
        <name>Mg(2+)</name>
        <dbReference type="ChEBI" id="CHEBI:18420"/>
    </ligand>
</feature>
<keyword evidence="14" id="KW-1185">Reference proteome</keyword>
<keyword evidence="7 10" id="KW-0460">Magnesium</keyword>
<dbReference type="FunFam" id="3.30.1360.120:FF:000003">
    <property type="entry name" value="tRNA modification GTPase MnmE"/>
    <property type="match status" value="1"/>
</dbReference>
<keyword evidence="5 10" id="KW-0547">Nucleotide-binding</keyword>
<feature type="binding site" evidence="10">
    <location>
        <position position="87"/>
    </location>
    <ligand>
        <name>(6S)-5-formyl-5,6,7,8-tetrahydrofolate</name>
        <dbReference type="ChEBI" id="CHEBI:57457"/>
    </ligand>
</feature>
<dbReference type="InterPro" id="IPR025867">
    <property type="entry name" value="MnmE_helical"/>
</dbReference>
<evidence type="ECO:0000313" key="14">
    <source>
        <dbReference type="Proteomes" id="UP000032544"/>
    </source>
</evidence>
<dbReference type="OrthoDB" id="9805918at2"/>
<dbReference type="GO" id="GO:0005525">
    <property type="term" value="F:GTP binding"/>
    <property type="evidence" value="ECO:0007669"/>
    <property type="project" value="UniProtKB-UniRule"/>
</dbReference>
<dbReference type="NCBIfam" id="TIGR00231">
    <property type="entry name" value="small_GTP"/>
    <property type="match status" value="1"/>
</dbReference>
<dbReference type="Pfam" id="PF01926">
    <property type="entry name" value="MMR_HSR1"/>
    <property type="match status" value="1"/>
</dbReference>
<keyword evidence="2 10" id="KW-0963">Cytoplasm</keyword>
<comment type="cofactor">
    <cofactor evidence="10">
        <name>K(+)</name>
        <dbReference type="ChEBI" id="CHEBI:29103"/>
    </cofactor>
    <text evidence="10">Binds 1 potassium ion per subunit.</text>
</comment>
<dbReference type="Gene3D" id="3.30.1360.120">
    <property type="entry name" value="Probable tRNA modification gtpase trme, domain 1"/>
    <property type="match status" value="1"/>
</dbReference>
<evidence type="ECO:0000256" key="9">
    <source>
        <dbReference type="ARBA" id="ARBA00023134"/>
    </source>
</evidence>
<feature type="domain" description="TrmE-type G" evidence="12">
    <location>
        <begin position="222"/>
        <end position="387"/>
    </location>
</feature>
<dbReference type="GO" id="GO:0046872">
    <property type="term" value="F:metal ion binding"/>
    <property type="evidence" value="ECO:0007669"/>
    <property type="project" value="UniProtKB-KW"/>
</dbReference>
<evidence type="ECO:0000256" key="5">
    <source>
        <dbReference type="ARBA" id="ARBA00022741"/>
    </source>
</evidence>
<evidence type="ECO:0000256" key="2">
    <source>
        <dbReference type="ARBA" id="ARBA00022490"/>
    </source>
</evidence>
<comment type="subcellular location">
    <subcellularLocation>
        <location evidence="10">Cytoplasm</location>
    </subcellularLocation>
</comment>
<dbReference type="NCBIfam" id="TIGR00450">
    <property type="entry name" value="mnmE_trmE_thdF"/>
    <property type="match status" value="1"/>
</dbReference>
<dbReference type="InterPro" id="IPR027266">
    <property type="entry name" value="TrmE/GcvT-like"/>
</dbReference>
<dbReference type="PRINTS" id="PR00449">
    <property type="entry name" value="RASTRNSFRMNG"/>
</dbReference>
<organism evidence="13 14">
    <name type="scientific">Draconibacterium sediminis</name>
    <dbReference type="NCBI Taxonomy" id="1544798"/>
    <lineage>
        <taxon>Bacteria</taxon>
        <taxon>Pseudomonadati</taxon>
        <taxon>Bacteroidota</taxon>
        <taxon>Bacteroidia</taxon>
        <taxon>Marinilabiliales</taxon>
        <taxon>Prolixibacteraceae</taxon>
        <taxon>Draconibacterium</taxon>
    </lineage>
</organism>
<feature type="binding site" evidence="10">
    <location>
        <position position="251"/>
    </location>
    <ligand>
        <name>K(+)</name>
        <dbReference type="ChEBI" id="CHEBI:29103"/>
    </ligand>
</feature>
<evidence type="ECO:0000259" key="12">
    <source>
        <dbReference type="PROSITE" id="PS51709"/>
    </source>
</evidence>
<keyword evidence="3 10" id="KW-0819">tRNA processing</keyword>
<dbReference type="PROSITE" id="PS51709">
    <property type="entry name" value="G_TRME"/>
    <property type="match status" value="1"/>
</dbReference>
<dbReference type="PATRIC" id="fig|1544798.3.peg.4241"/>
<dbReference type="InterPro" id="IPR027417">
    <property type="entry name" value="P-loop_NTPase"/>
</dbReference>
<reference evidence="13 14" key="1">
    <citation type="submission" date="2014-09" db="EMBL/GenBank/DDBJ databases">
        <title>Draft Genome Sequence of Draconibacterium sp. JN14CK-3.</title>
        <authorList>
            <person name="Dong C."/>
            <person name="Lai Q."/>
            <person name="Shao Z."/>
        </authorList>
    </citation>
    <scope>NUCLEOTIDE SEQUENCE [LARGE SCALE GENOMIC DNA]</scope>
    <source>
        <strain evidence="13 14">JN14CK-3</strain>
    </source>
</reference>
<comment type="similarity">
    <text evidence="1 10 11">Belongs to the TRAFAC class TrmE-Era-EngA-EngB-Septin-like GTPase superfamily. TrmE GTPase family.</text>
</comment>
<dbReference type="CDD" id="cd14858">
    <property type="entry name" value="TrmE_N"/>
    <property type="match status" value="1"/>
</dbReference>
<dbReference type="SUPFAM" id="SSF116878">
    <property type="entry name" value="TrmE connector domain"/>
    <property type="match status" value="1"/>
</dbReference>
<dbReference type="PANTHER" id="PTHR42714">
    <property type="entry name" value="TRNA MODIFICATION GTPASE GTPBP3"/>
    <property type="match status" value="1"/>
</dbReference>
<dbReference type="EC" id="3.6.-.-" evidence="10"/>
<feature type="binding site" evidence="10">
    <location>
        <begin position="232"/>
        <end position="237"/>
    </location>
    <ligand>
        <name>GTP</name>
        <dbReference type="ChEBI" id="CHEBI:37565"/>
    </ligand>
</feature>
<accession>A0A0D8J5G8</accession>
<protein>
    <recommendedName>
        <fullName evidence="10">tRNA modification GTPase MnmE</fullName>
        <ecNumber evidence="10">3.6.-.-</ecNumber>
    </recommendedName>
</protein>
<dbReference type="GO" id="GO:0005829">
    <property type="term" value="C:cytosol"/>
    <property type="evidence" value="ECO:0007669"/>
    <property type="project" value="TreeGrafter"/>
</dbReference>
<dbReference type="GO" id="GO:0030488">
    <property type="term" value="P:tRNA methylation"/>
    <property type="evidence" value="ECO:0007669"/>
    <property type="project" value="TreeGrafter"/>
</dbReference>
<dbReference type="AlphaFoldDB" id="A0A0D8J5G8"/>
<dbReference type="GO" id="GO:0003924">
    <property type="term" value="F:GTPase activity"/>
    <property type="evidence" value="ECO:0007669"/>
    <property type="project" value="UniProtKB-UniRule"/>
</dbReference>
<feature type="binding site" evidence="10">
    <location>
        <position position="257"/>
    </location>
    <ligand>
        <name>Mg(2+)</name>
        <dbReference type="ChEBI" id="CHEBI:18420"/>
    </ligand>
</feature>
<dbReference type="Gene3D" id="3.40.50.300">
    <property type="entry name" value="P-loop containing nucleotide triphosphate hydrolases"/>
    <property type="match status" value="1"/>
</dbReference>
<dbReference type="InterPro" id="IPR006073">
    <property type="entry name" value="GTP-bd"/>
</dbReference>
<dbReference type="CDD" id="cd04164">
    <property type="entry name" value="trmE"/>
    <property type="match status" value="1"/>
</dbReference>
<comment type="subunit">
    <text evidence="10">Homodimer. Heterotetramer of two MnmE and two MnmG subunits.</text>
</comment>
<evidence type="ECO:0000313" key="13">
    <source>
        <dbReference type="EMBL" id="KJF42162.1"/>
    </source>
</evidence>
<evidence type="ECO:0000256" key="11">
    <source>
        <dbReference type="RuleBase" id="RU003313"/>
    </source>
</evidence>
<comment type="function">
    <text evidence="10">Exhibits a very high intrinsic GTPase hydrolysis rate. Involved in the addition of a carboxymethylaminomethyl (cmnm) group at the wobble position (U34) of certain tRNAs, forming tRNA-cmnm(5)s(2)U34.</text>
</comment>
<dbReference type="InterPro" id="IPR027368">
    <property type="entry name" value="MnmE_dom2"/>
</dbReference>
<feature type="binding site" evidence="10">
    <location>
        <position position="256"/>
    </location>
    <ligand>
        <name>K(+)</name>
        <dbReference type="ChEBI" id="CHEBI:29103"/>
    </ligand>
</feature>
<proteinExistence type="inferred from homology"/>
<keyword evidence="8 10" id="KW-0630">Potassium</keyword>
<evidence type="ECO:0000256" key="4">
    <source>
        <dbReference type="ARBA" id="ARBA00022723"/>
    </source>
</evidence>
<feature type="binding site" evidence="10">
    <location>
        <position position="253"/>
    </location>
    <ligand>
        <name>K(+)</name>
        <dbReference type="ChEBI" id="CHEBI:29103"/>
    </ligand>
</feature>
<evidence type="ECO:0000256" key="8">
    <source>
        <dbReference type="ARBA" id="ARBA00022958"/>
    </source>
</evidence>
<keyword evidence="6 10" id="KW-0378">Hydrolase</keyword>
<evidence type="ECO:0000256" key="1">
    <source>
        <dbReference type="ARBA" id="ARBA00011043"/>
    </source>
</evidence>
<dbReference type="GO" id="GO:0042802">
    <property type="term" value="F:identical protein binding"/>
    <property type="evidence" value="ECO:0007669"/>
    <property type="project" value="UniProtKB-ARBA"/>
</dbReference>
<feature type="binding site" evidence="10">
    <location>
        <position position="232"/>
    </location>
    <ligand>
        <name>K(+)</name>
        <dbReference type="ChEBI" id="CHEBI:29103"/>
    </ligand>
</feature>
<evidence type="ECO:0000256" key="6">
    <source>
        <dbReference type="ARBA" id="ARBA00022801"/>
    </source>
</evidence>